<dbReference type="Pfam" id="PF02661">
    <property type="entry name" value="Fic"/>
    <property type="match status" value="1"/>
</dbReference>
<dbReference type="Gene3D" id="1.20.120.1870">
    <property type="entry name" value="Fic/DOC protein, Fido domain"/>
    <property type="match status" value="1"/>
</dbReference>
<dbReference type="AlphaFoldDB" id="A0A2M7V7T8"/>
<protein>
    <recommendedName>
        <fullName evidence="1">Fido domain-containing protein</fullName>
    </recommendedName>
</protein>
<feature type="domain" description="Fido" evidence="1">
    <location>
        <begin position="186"/>
        <end position="334"/>
    </location>
</feature>
<evidence type="ECO:0000259" key="1">
    <source>
        <dbReference type="PROSITE" id="PS51459"/>
    </source>
</evidence>
<dbReference type="Proteomes" id="UP000228568">
    <property type="component" value="Unassembled WGS sequence"/>
</dbReference>
<dbReference type="PANTHER" id="PTHR35810">
    <property type="entry name" value="CYTOPLASMIC PROTEIN-RELATED"/>
    <property type="match status" value="1"/>
</dbReference>
<dbReference type="PANTHER" id="PTHR35810:SF1">
    <property type="entry name" value="CYTOPLASMIC PROTEIN"/>
    <property type="match status" value="1"/>
</dbReference>
<dbReference type="InterPro" id="IPR011204">
    <property type="entry name" value="Virulence_RhuM-like"/>
</dbReference>
<evidence type="ECO:0000313" key="2">
    <source>
        <dbReference type="EMBL" id="PIZ94793.1"/>
    </source>
</evidence>
<name>A0A2M7V7T8_9BACT</name>
<sequence>MPKETQKIIIYKTKTGPQLDVSLEKDTVWLSQKQIAVLFDKDVRTVNEHIGNVYKIGELKKNSTIRKFRIVQTEGKRQVERDVDFYNLDMIISVGYRINSVRGTQFRIWATKKLKKYIIDGYAVNQKRIEQLRTEKLTELDKTIKLLQKTIQKKQLKSDEAKGLLKVITDYTSSWLLLQEYDESKLDLKKVSKKKGLRFDYTEARMAVDELKTNLVKKNQATQFFANEHSGGLESIVGNVFQAFGGKDVYPSIEEKAAHLLYFVIKNHPFTDGNKRVGSFLFIWFLMKNNYLFNKKGEKKINENALVAIALLVAESNPKDKYVMIKIVVNLINNK</sequence>
<comment type="caution">
    <text evidence="2">The sequence shown here is derived from an EMBL/GenBank/DDBJ whole genome shotgun (WGS) entry which is preliminary data.</text>
</comment>
<dbReference type="PROSITE" id="PS51459">
    <property type="entry name" value="FIDO"/>
    <property type="match status" value="1"/>
</dbReference>
<reference evidence="3" key="1">
    <citation type="submission" date="2017-09" db="EMBL/GenBank/DDBJ databases">
        <title>Depth-based differentiation of microbial function through sediment-hosted aquifers and enrichment of novel symbionts in the deep terrestrial subsurface.</title>
        <authorList>
            <person name="Probst A.J."/>
            <person name="Ladd B."/>
            <person name="Jarett J.K."/>
            <person name="Geller-Mcgrath D.E."/>
            <person name="Sieber C.M.K."/>
            <person name="Emerson J.B."/>
            <person name="Anantharaman K."/>
            <person name="Thomas B.C."/>
            <person name="Malmstrom R."/>
            <person name="Stieglmeier M."/>
            <person name="Klingl A."/>
            <person name="Woyke T."/>
            <person name="Ryan C.M."/>
            <person name="Banfield J.F."/>
        </authorList>
    </citation>
    <scope>NUCLEOTIDE SEQUENCE [LARGE SCALE GENOMIC DNA]</scope>
</reference>
<dbReference type="EMBL" id="PFPK01000030">
    <property type="protein sequence ID" value="PIZ94793.1"/>
    <property type="molecule type" value="Genomic_DNA"/>
</dbReference>
<proteinExistence type="predicted"/>
<dbReference type="SUPFAM" id="SSF140931">
    <property type="entry name" value="Fic-like"/>
    <property type="match status" value="1"/>
</dbReference>
<organism evidence="2 3">
    <name type="scientific">Candidatus Magasanikbacteria bacterium CG_4_10_14_0_2_um_filter_37_12</name>
    <dbReference type="NCBI Taxonomy" id="1974637"/>
    <lineage>
        <taxon>Bacteria</taxon>
        <taxon>Candidatus Magasanikiibacteriota</taxon>
    </lineage>
</organism>
<gene>
    <name evidence="2" type="ORF">COX81_02675</name>
</gene>
<dbReference type="InterPro" id="IPR003812">
    <property type="entry name" value="Fido"/>
</dbReference>
<evidence type="ECO:0000313" key="3">
    <source>
        <dbReference type="Proteomes" id="UP000228568"/>
    </source>
</evidence>
<dbReference type="InterPro" id="IPR036597">
    <property type="entry name" value="Fido-like_dom_sf"/>
</dbReference>
<dbReference type="InterPro" id="IPR053737">
    <property type="entry name" value="Type_II_TA_Toxin"/>
</dbReference>
<accession>A0A2M7V7T8</accession>
<dbReference type="Pfam" id="PF13310">
    <property type="entry name" value="Virulence_RhuM"/>
    <property type="match status" value="1"/>
</dbReference>